<name>A0A0K3CRQ2_RHOTO</name>
<evidence type="ECO:0000313" key="1">
    <source>
        <dbReference type="EMBL" id="CTR11180.1"/>
    </source>
</evidence>
<protein>
    <submittedName>
        <fullName evidence="1">FGENESH: predicted gene_16.67 protein</fullName>
    </submittedName>
</protein>
<keyword evidence="2" id="KW-1185">Reference proteome</keyword>
<gene>
    <name evidence="1" type="primary">FGENESH: predicted gene_16.67</name>
    <name evidence="1" type="ORF">BN2166_0070410</name>
</gene>
<proteinExistence type="predicted"/>
<dbReference type="EMBL" id="CWKI01000016">
    <property type="protein sequence ID" value="CTR11180.1"/>
    <property type="molecule type" value="Genomic_DNA"/>
</dbReference>
<evidence type="ECO:0000313" key="2">
    <source>
        <dbReference type="Proteomes" id="UP000199069"/>
    </source>
</evidence>
<dbReference type="Proteomes" id="UP000199069">
    <property type="component" value="Unassembled WGS sequence"/>
</dbReference>
<reference evidence="1 2" key="1">
    <citation type="submission" date="2015-07" db="EMBL/GenBank/DDBJ databases">
        <authorList>
            <person name="Cajimat M.N.B."/>
            <person name="Milazzo M.L."/>
            <person name="Fulhorst C.F."/>
        </authorList>
    </citation>
    <scope>NUCLEOTIDE SEQUENCE [LARGE SCALE GENOMIC DNA]</scope>
    <source>
        <strain evidence="1">Single colony</strain>
    </source>
</reference>
<sequence length="317" mass="35586">MQWEHFRAACQEALRQLSNGADFRPFRTTLTLIATFGVEEYVGHSNTFSKGGTIEEARRLQSRYASAGHRSGMRPEASFWFSQRPGHYEVGITAGRLRLLSRTAQDVLLEHVKYIANLDPLPAIDKLPSFDQLLVNAELGASYIRIKEAVLACGLPQEVKATYEQKFDFPALTTLPLELIAEITSDLEDAARHAHKHTLGHLFGTAAVAIYTSRVEAIVRCLRKTFITPAAIEKWKEDYLLPLKGWSGVGWSPSEMATEWAELQRVENDLLVGVFLSIDKLGPFSLAHGYARISHRMARRIGTSKEAWEAERTTRGF</sequence>
<organism evidence="1 2">
    <name type="scientific">Rhodotorula toruloides</name>
    <name type="common">Yeast</name>
    <name type="synonym">Rhodosporidium toruloides</name>
    <dbReference type="NCBI Taxonomy" id="5286"/>
    <lineage>
        <taxon>Eukaryota</taxon>
        <taxon>Fungi</taxon>
        <taxon>Dikarya</taxon>
        <taxon>Basidiomycota</taxon>
        <taxon>Pucciniomycotina</taxon>
        <taxon>Microbotryomycetes</taxon>
        <taxon>Sporidiobolales</taxon>
        <taxon>Sporidiobolaceae</taxon>
        <taxon>Rhodotorula</taxon>
    </lineage>
</organism>
<dbReference type="AlphaFoldDB" id="A0A0K3CRQ2"/>
<accession>A0A0K3CRQ2</accession>